<organism evidence="1 2">
    <name type="scientific">Polarella glacialis</name>
    <name type="common">Dinoflagellate</name>
    <dbReference type="NCBI Taxonomy" id="89957"/>
    <lineage>
        <taxon>Eukaryota</taxon>
        <taxon>Sar</taxon>
        <taxon>Alveolata</taxon>
        <taxon>Dinophyceae</taxon>
        <taxon>Suessiales</taxon>
        <taxon>Suessiaceae</taxon>
        <taxon>Polarella</taxon>
    </lineage>
</organism>
<proteinExistence type="predicted"/>
<gene>
    <name evidence="1" type="ORF">PGLA1383_LOCUS11203</name>
</gene>
<dbReference type="AlphaFoldDB" id="A0A813E199"/>
<comment type="caution">
    <text evidence="1">The sequence shown here is derived from an EMBL/GenBank/DDBJ whole genome shotgun (WGS) entry which is preliminary data.</text>
</comment>
<evidence type="ECO:0000313" key="1">
    <source>
        <dbReference type="EMBL" id="CAE8592555.1"/>
    </source>
</evidence>
<name>A0A813E199_POLGL</name>
<sequence length="206" mass="23165">DALCDFLQSKEGCVAHINEVNNDRFLRQVMAAQLPKPVSAVNKAWLKVHESLFTLLRTQDNEMYVALTKAVEEQKAARKLKAAKEDLHKQPAYRQVIQDAGGDEPLVYEYPVKARGDSIETFKASPSSAAPQWQETFKGALEQVMQRCLSAQELLAAVPLFAPAMGAKRPREQQECLVMFLEAWPNIFRVEKRGTGAERTYTISAR</sequence>
<dbReference type="EMBL" id="CAJNNV010005744">
    <property type="protein sequence ID" value="CAE8592555.1"/>
    <property type="molecule type" value="Genomic_DNA"/>
</dbReference>
<reference evidence="1" key="1">
    <citation type="submission" date="2021-02" db="EMBL/GenBank/DDBJ databases">
        <authorList>
            <person name="Dougan E. K."/>
            <person name="Rhodes N."/>
            <person name="Thang M."/>
            <person name="Chan C."/>
        </authorList>
    </citation>
    <scope>NUCLEOTIDE SEQUENCE</scope>
</reference>
<accession>A0A813E199</accession>
<dbReference type="Proteomes" id="UP000654075">
    <property type="component" value="Unassembled WGS sequence"/>
</dbReference>
<evidence type="ECO:0000313" key="2">
    <source>
        <dbReference type="Proteomes" id="UP000654075"/>
    </source>
</evidence>
<dbReference type="OMA" id="DNEMYIA"/>
<feature type="non-terminal residue" evidence="1">
    <location>
        <position position="1"/>
    </location>
</feature>
<dbReference type="OrthoDB" id="424794at2759"/>
<keyword evidence="2" id="KW-1185">Reference proteome</keyword>
<protein>
    <submittedName>
        <fullName evidence="1">Uncharacterized protein</fullName>
    </submittedName>
</protein>